<evidence type="ECO:0000256" key="12">
    <source>
        <dbReference type="SAM" id="Phobius"/>
    </source>
</evidence>
<dbReference type="EC" id="2.7.13.3" evidence="3"/>
<evidence type="ECO:0000256" key="3">
    <source>
        <dbReference type="ARBA" id="ARBA00012438"/>
    </source>
</evidence>
<dbReference type="InterPro" id="IPR013656">
    <property type="entry name" value="PAS_4"/>
</dbReference>
<keyword evidence="10" id="KW-0902">Two-component regulatory system</keyword>
<keyword evidence="4" id="KW-0808">Transferase</keyword>
<dbReference type="InterPro" id="IPR035965">
    <property type="entry name" value="PAS-like_dom_sf"/>
</dbReference>
<dbReference type="AlphaFoldDB" id="A0ABD5ZZB3"/>
<dbReference type="GO" id="GO:0004673">
    <property type="term" value="F:protein histidine kinase activity"/>
    <property type="evidence" value="ECO:0007669"/>
    <property type="project" value="UniProtKB-EC"/>
</dbReference>
<reference evidence="15 16" key="1">
    <citation type="journal article" date="2019" name="Int. J. Syst. Evol. Microbiol.">
        <title>The Global Catalogue of Microorganisms (GCM) 10K type strain sequencing project: providing services to taxonomists for standard genome sequencing and annotation.</title>
        <authorList>
            <consortium name="The Broad Institute Genomics Platform"/>
            <consortium name="The Broad Institute Genome Sequencing Center for Infectious Disease"/>
            <person name="Wu L."/>
            <person name="Ma J."/>
        </authorList>
    </citation>
    <scope>NUCLEOTIDE SEQUENCE [LARGE SCALE GENOMIC DNA]</scope>
    <source>
        <strain evidence="15 16">GX21</strain>
    </source>
</reference>
<comment type="caution">
    <text evidence="15">The sequence shown here is derived from an EMBL/GenBank/DDBJ whole genome shotgun (WGS) entry which is preliminary data.</text>
</comment>
<feature type="transmembrane region" description="Helical" evidence="12">
    <location>
        <begin position="53"/>
        <end position="74"/>
    </location>
</feature>
<dbReference type="InterPro" id="IPR004358">
    <property type="entry name" value="Sig_transdc_His_kin-like_C"/>
</dbReference>
<evidence type="ECO:0000256" key="1">
    <source>
        <dbReference type="ARBA" id="ARBA00000085"/>
    </source>
</evidence>
<dbReference type="SMART" id="SM00091">
    <property type="entry name" value="PAS"/>
    <property type="match status" value="1"/>
</dbReference>
<evidence type="ECO:0000256" key="4">
    <source>
        <dbReference type="ARBA" id="ARBA00022679"/>
    </source>
</evidence>
<dbReference type="Pfam" id="PF08448">
    <property type="entry name" value="PAS_4"/>
    <property type="match status" value="1"/>
</dbReference>
<dbReference type="InterPro" id="IPR050351">
    <property type="entry name" value="BphY/WalK/GraS-like"/>
</dbReference>
<evidence type="ECO:0000259" key="13">
    <source>
        <dbReference type="PROSITE" id="PS50109"/>
    </source>
</evidence>
<keyword evidence="8 15" id="KW-0067">ATP-binding</keyword>
<evidence type="ECO:0000256" key="6">
    <source>
        <dbReference type="ARBA" id="ARBA00022741"/>
    </source>
</evidence>
<name>A0ABD5ZZB3_9EURY</name>
<dbReference type="PROSITE" id="PS50109">
    <property type="entry name" value="HIS_KIN"/>
    <property type="match status" value="1"/>
</dbReference>
<feature type="transmembrane region" description="Helical" evidence="12">
    <location>
        <begin position="86"/>
        <end position="105"/>
    </location>
</feature>
<protein>
    <recommendedName>
        <fullName evidence="3">histidine kinase</fullName>
        <ecNumber evidence="3">2.7.13.3</ecNumber>
    </recommendedName>
</protein>
<dbReference type="SUPFAM" id="SSF55785">
    <property type="entry name" value="PYP-like sensor domain (PAS domain)"/>
    <property type="match status" value="1"/>
</dbReference>
<evidence type="ECO:0000256" key="7">
    <source>
        <dbReference type="ARBA" id="ARBA00022777"/>
    </source>
</evidence>
<dbReference type="InterPro" id="IPR000014">
    <property type="entry name" value="PAS"/>
</dbReference>
<evidence type="ECO:0000256" key="11">
    <source>
        <dbReference type="ARBA" id="ARBA00023136"/>
    </source>
</evidence>
<keyword evidence="16" id="KW-1185">Reference proteome</keyword>
<dbReference type="InterPro" id="IPR005467">
    <property type="entry name" value="His_kinase_dom"/>
</dbReference>
<evidence type="ECO:0000313" key="15">
    <source>
        <dbReference type="EMBL" id="MFC7255659.1"/>
    </source>
</evidence>
<dbReference type="SMART" id="SM00387">
    <property type="entry name" value="HATPase_c"/>
    <property type="match status" value="1"/>
</dbReference>
<dbReference type="RefSeq" id="WP_379703884.1">
    <property type="nucleotide sequence ID" value="NZ_JBHTAT010000001.1"/>
</dbReference>
<dbReference type="Pfam" id="PF16926">
    <property type="entry name" value="HisKA_4TM"/>
    <property type="match status" value="1"/>
</dbReference>
<dbReference type="Gene3D" id="3.30.450.20">
    <property type="entry name" value="PAS domain"/>
    <property type="match status" value="1"/>
</dbReference>
<evidence type="ECO:0000256" key="9">
    <source>
        <dbReference type="ARBA" id="ARBA00022989"/>
    </source>
</evidence>
<dbReference type="GeneID" id="96954026"/>
<organism evidence="15 16">
    <name type="scientific">Haloplanus litoreus</name>
    <dbReference type="NCBI Taxonomy" id="767515"/>
    <lineage>
        <taxon>Archaea</taxon>
        <taxon>Methanobacteriati</taxon>
        <taxon>Methanobacteriota</taxon>
        <taxon>Stenosarchaea group</taxon>
        <taxon>Halobacteria</taxon>
        <taxon>Halobacteriales</taxon>
        <taxon>Haloferacaceae</taxon>
        <taxon>Haloplanus</taxon>
    </lineage>
</organism>
<dbReference type="GO" id="GO:0016020">
    <property type="term" value="C:membrane"/>
    <property type="evidence" value="ECO:0007669"/>
    <property type="project" value="UniProtKB-SubCell"/>
</dbReference>
<comment type="catalytic activity">
    <reaction evidence="1">
        <text>ATP + protein L-histidine = ADP + protein N-phospho-L-histidine.</text>
        <dbReference type="EC" id="2.7.13.3"/>
    </reaction>
</comment>
<evidence type="ECO:0000256" key="8">
    <source>
        <dbReference type="ARBA" id="ARBA00022840"/>
    </source>
</evidence>
<dbReference type="GO" id="GO:0000160">
    <property type="term" value="P:phosphorelay signal transduction system"/>
    <property type="evidence" value="ECO:0007669"/>
    <property type="project" value="UniProtKB-KW"/>
</dbReference>
<proteinExistence type="predicted"/>
<sequence length="519" mass="56614">MSERHGNSDDGRVGGAVGDDLVDFLADHSRNAGLTGGLEPWVAGLSVVWRRRLGSGVVSGIGLLLLGGPVYHLIRHPTTLESLLGDALPLSFALVLLVTGVWLRWGSDDDMTPVVTAFWVTTCLVVTGLVAAYFLTLHGTHGHVVEAPAFLVYDVAATGAVAGLVISRYDVRARSRHRRLSEQERQFRAVFEGTLDALVITDDQGQYVATNPAAAELFGVPRTELVGKRIEDFVPEETNVRARWSSFLDAGGRRGEFELVRPDDETRTVAVAATANVLPGRHLAALRDVTERTERERELDEERARVEFLNRLLRHNVLNGMNLVLAKLDSLATAVTDERRGDLDVARHRSEEIVDLVQTARRLATGVTEQPSDHGVPIAETLADSVAAIRETYPRATVEFAPPDDDPTVRADDMLETVFDHLLTNAVEHNDPASVRISVGVDSDAETVTVRVADDGVGIPADRRDELFDGGFSHTRDWGGFGLSIVDILVDEYGGRVWTEANDPSGVVFYVELQRAAES</sequence>
<dbReference type="GO" id="GO:0005524">
    <property type="term" value="F:ATP binding"/>
    <property type="evidence" value="ECO:0007669"/>
    <property type="project" value="UniProtKB-KW"/>
</dbReference>
<dbReference type="EMBL" id="JBHTAT010000001">
    <property type="protein sequence ID" value="MFC7255659.1"/>
    <property type="molecule type" value="Genomic_DNA"/>
</dbReference>
<dbReference type="CDD" id="cd00130">
    <property type="entry name" value="PAS"/>
    <property type="match status" value="1"/>
</dbReference>
<dbReference type="InterPro" id="IPR003594">
    <property type="entry name" value="HATPase_dom"/>
</dbReference>
<dbReference type="Proteomes" id="UP001596434">
    <property type="component" value="Unassembled WGS sequence"/>
</dbReference>
<dbReference type="InterPro" id="IPR031623">
    <property type="entry name" value="HisKA_4TM"/>
</dbReference>
<keyword evidence="11 12" id="KW-0472">Membrane</keyword>
<dbReference type="PRINTS" id="PR00344">
    <property type="entry name" value="BCTRLSENSOR"/>
</dbReference>
<feature type="domain" description="Histidine kinase" evidence="13">
    <location>
        <begin position="312"/>
        <end position="517"/>
    </location>
</feature>
<evidence type="ECO:0000259" key="14">
    <source>
        <dbReference type="PROSITE" id="PS50112"/>
    </source>
</evidence>
<dbReference type="Gene3D" id="3.30.565.10">
    <property type="entry name" value="Histidine kinase-like ATPase, C-terminal domain"/>
    <property type="match status" value="1"/>
</dbReference>
<feature type="transmembrane region" description="Helical" evidence="12">
    <location>
        <begin position="147"/>
        <end position="169"/>
    </location>
</feature>
<evidence type="ECO:0000313" key="16">
    <source>
        <dbReference type="Proteomes" id="UP001596434"/>
    </source>
</evidence>
<keyword evidence="6" id="KW-0547">Nucleotide-binding</keyword>
<feature type="domain" description="PAS" evidence="14">
    <location>
        <begin position="183"/>
        <end position="237"/>
    </location>
</feature>
<dbReference type="Pfam" id="PF02518">
    <property type="entry name" value="HATPase_c"/>
    <property type="match status" value="1"/>
</dbReference>
<dbReference type="SUPFAM" id="SSF55874">
    <property type="entry name" value="ATPase domain of HSP90 chaperone/DNA topoisomerase II/histidine kinase"/>
    <property type="match status" value="1"/>
</dbReference>
<dbReference type="PANTHER" id="PTHR42878">
    <property type="entry name" value="TWO-COMPONENT HISTIDINE KINASE"/>
    <property type="match status" value="1"/>
</dbReference>
<gene>
    <name evidence="15" type="ORF">ACFQKE_10210</name>
</gene>
<dbReference type="PANTHER" id="PTHR42878:SF7">
    <property type="entry name" value="SENSOR HISTIDINE KINASE GLRK"/>
    <property type="match status" value="1"/>
</dbReference>
<dbReference type="PROSITE" id="PS50112">
    <property type="entry name" value="PAS"/>
    <property type="match status" value="1"/>
</dbReference>
<keyword evidence="9 12" id="KW-1133">Transmembrane helix</keyword>
<evidence type="ECO:0000256" key="5">
    <source>
        <dbReference type="ARBA" id="ARBA00022692"/>
    </source>
</evidence>
<dbReference type="CDD" id="cd00075">
    <property type="entry name" value="HATPase"/>
    <property type="match status" value="1"/>
</dbReference>
<feature type="transmembrane region" description="Helical" evidence="12">
    <location>
        <begin position="117"/>
        <end position="135"/>
    </location>
</feature>
<comment type="subcellular location">
    <subcellularLocation>
        <location evidence="2">Membrane</location>
        <topology evidence="2">Multi-pass membrane protein</topology>
    </subcellularLocation>
</comment>
<keyword evidence="7" id="KW-0418">Kinase</keyword>
<keyword evidence="5 12" id="KW-0812">Transmembrane</keyword>
<evidence type="ECO:0000256" key="2">
    <source>
        <dbReference type="ARBA" id="ARBA00004141"/>
    </source>
</evidence>
<dbReference type="InterPro" id="IPR036890">
    <property type="entry name" value="HATPase_C_sf"/>
</dbReference>
<accession>A0ABD5ZZB3</accession>
<evidence type="ECO:0000256" key="10">
    <source>
        <dbReference type="ARBA" id="ARBA00023012"/>
    </source>
</evidence>
<dbReference type="NCBIfam" id="TIGR00229">
    <property type="entry name" value="sensory_box"/>
    <property type="match status" value="1"/>
</dbReference>